<organism evidence="1 2">
    <name type="scientific">Arachis duranensis</name>
    <name type="common">Wild peanut</name>
    <dbReference type="NCBI Taxonomy" id="130453"/>
    <lineage>
        <taxon>Eukaryota</taxon>
        <taxon>Viridiplantae</taxon>
        <taxon>Streptophyta</taxon>
        <taxon>Embryophyta</taxon>
        <taxon>Tracheophyta</taxon>
        <taxon>Spermatophyta</taxon>
        <taxon>Magnoliopsida</taxon>
        <taxon>eudicotyledons</taxon>
        <taxon>Gunneridae</taxon>
        <taxon>Pentapetalae</taxon>
        <taxon>rosids</taxon>
        <taxon>fabids</taxon>
        <taxon>Fabales</taxon>
        <taxon>Fabaceae</taxon>
        <taxon>Papilionoideae</taxon>
        <taxon>50 kb inversion clade</taxon>
        <taxon>dalbergioids sensu lato</taxon>
        <taxon>Dalbergieae</taxon>
        <taxon>Pterocarpus clade</taxon>
        <taxon>Arachis</taxon>
    </lineage>
</organism>
<dbReference type="GeneID" id="107457633"/>
<protein>
    <submittedName>
        <fullName evidence="2">Uncharacterized protein LOC107457633</fullName>
    </submittedName>
</protein>
<sequence>MMLKNFFPFTYQAAFCRVIHLRYLTKKEWVNSSSFAQKKSCCQTKLKGCNMRREHGVSHLLLHSLLKLLLNVPNPVVLDIDVCALGMSIGIIYCYTGCLKASVEGGSISLGTKEYANED</sequence>
<gene>
    <name evidence="2" type="primary">LOC107457633</name>
</gene>
<evidence type="ECO:0000313" key="2">
    <source>
        <dbReference type="RefSeq" id="XP_052107893.1"/>
    </source>
</evidence>
<reference evidence="2" key="2">
    <citation type="submission" date="2025-08" db="UniProtKB">
        <authorList>
            <consortium name="RefSeq"/>
        </authorList>
    </citation>
    <scope>IDENTIFICATION</scope>
    <source>
        <tissue evidence="2">Whole plant</tissue>
    </source>
</reference>
<dbReference type="Proteomes" id="UP000515211">
    <property type="component" value="Chromosome 7"/>
</dbReference>
<name>A0A9C6TFN4_ARADU</name>
<reference evidence="1" key="1">
    <citation type="journal article" date="2016" name="Nat. Genet.">
        <title>The genome sequences of Arachis duranensis and Arachis ipaensis, the diploid ancestors of cultivated peanut.</title>
        <authorList>
            <person name="Bertioli D.J."/>
            <person name="Cannon S.B."/>
            <person name="Froenicke L."/>
            <person name="Huang G."/>
            <person name="Farmer A.D."/>
            <person name="Cannon E.K."/>
            <person name="Liu X."/>
            <person name="Gao D."/>
            <person name="Clevenger J."/>
            <person name="Dash S."/>
            <person name="Ren L."/>
            <person name="Moretzsohn M.C."/>
            <person name="Shirasawa K."/>
            <person name="Huang W."/>
            <person name="Vidigal B."/>
            <person name="Abernathy B."/>
            <person name="Chu Y."/>
            <person name="Niederhuth C.E."/>
            <person name="Umale P."/>
            <person name="Araujo A.C."/>
            <person name="Kozik A."/>
            <person name="Kim K.D."/>
            <person name="Burow M.D."/>
            <person name="Varshney R.K."/>
            <person name="Wang X."/>
            <person name="Zhang X."/>
            <person name="Barkley N."/>
            <person name="Guimaraes P.M."/>
            <person name="Isobe S."/>
            <person name="Guo B."/>
            <person name="Liao B."/>
            <person name="Stalker H.T."/>
            <person name="Schmitz R.J."/>
            <person name="Scheffler B.E."/>
            <person name="Leal-Bertioli S.C."/>
            <person name="Xun X."/>
            <person name="Jackson S.A."/>
            <person name="Michelmore R."/>
            <person name="Ozias-Akins P."/>
        </authorList>
    </citation>
    <scope>NUCLEOTIDE SEQUENCE [LARGE SCALE GENOMIC DNA]</scope>
    <source>
        <strain evidence="1">cv. V14167</strain>
    </source>
</reference>
<dbReference type="AlphaFoldDB" id="A0A9C6TFN4"/>
<keyword evidence="1" id="KW-1185">Reference proteome</keyword>
<dbReference type="RefSeq" id="XP_052107893.1">
    <property type="nucleotide sequence ID" value="XM_052251933.1"/>
</dbReference>
<proteinExistence type="predicted"/>
<accession>A0A9C6TFN4</accession>
<dbReference type="KEGG" id="adu:107457633"/>
<evidence type="ECO:0000313" key="1">
    <source>
        <dbReference type="Proteomes" id="UP000515211"/>
    </source>
</evidence>